<accession>A0A1Y1JWP8</accession>
<dbReference type="RefSeq" id="XP_031330951.1">
    <property type="nucleotide sequence ID" value="XM_031475091.1"/>
</dbReference>
<comment type="similarity">
    <text evidence="1 4">Belongs to the serpin family.</text>
</comment>
<name>A0A1Y1JWP8_PHOPY</name>
<feature type="domain" description="Serpin" evidence="5">
    <location>
        <begin position="26"/>
        <end position="378"/>
    </location>
</feature>
<sequence>MKLILLCLVAVGALDVFQESNLKFSSNLYQELGKTNDGDFVVCSLSLQLILGLLHVAAQGETAGQLAEGLHLPNNVSETLQIFGNATPQVERNVRHFVANIVNKVYVHEKFAIEPRFRDVAADVFRADIENVNFNEKEATSAQINNWMEGKTLNNIKNFVTGRDISPDSQVMLINSIYLQGVWENAFTSTKKQRFYTNHSNFFEIDMMEQKKVFSYYESEKLHAKMLKMKYQQSKYAMVIVLPNDQAGLSRLEANMPETFREPHYISAQVQVRIPKFKVNAAIQLIPILQEMGIRDVFATSANLRGMGEPQVYVNQIVQRNYVDVNENGTIAVSATRASARLGRPRKVQEREFVADHPFIYYVRSPVGIVFVGRFTGIHL</sequence>
<dbReference type="InterPro" id="IPR042178">
    <property type="entry name" value="Serpin_sf_1"/>
</dbReference>
<dbReference type="Gene3D" id="3.30.497.10">
    <property type="entry name" value="Antithrombin, subunit I, domain 2"/>
    <property type="match status" value="1"/>
</dbReference>
<evidence type="ECO:0000256" key="1">
    <source>
        <dbReference type="ARBA" id="ARBA00009500"/>
    </source>
</evidence>
<dbReference type="PANTHER" id="PTHR11461:SF211">
    <property type="entry name" value="GH10112P-RELATED"/>
    <property type="match status" value="1"/>
</dbReference>
<dbReference type="AlphaFoldDB" id="A0A1Y1JWP8"/>
<evidence type="ECO:0000256" key="4">
    <source>
        <dbReference type="RuleBase" id="RU000411"/>
    </source>
</evidence>
<dbReference type="InterPro" id="IPR042185">
    <property type="entry name" value="Serpin_sf_2"/>
</dbReference>
<keyword evidence="3" id="KW-0722">Serine protease inhibitor</keyword>
<dbReference type="SUPFAM" id="SSF56574">
    <property type="entry name" value="Serpins"/>
    <property type="match status" value="1"/>
</dbReference>
<dbReference type="InterPro" id="IPR023796">
    <property type="entry name" value="Serpin_dom"/>
</dbReference>
<dbReference type="GO" id="GO:0004867">
    <property type="term" value="F:serine-type endopeptidase inhibitor activity"/>
    <property type="evidence" value="ECO:0007669"/>
    <property type="project" value="UniProtKB-KW"/>
</dbReference>
<evidence type="ECO:0000256" key="2">
    <source>
        <dbReference type="ARBA" id="ARBA00022690"/>
    </source>
</evidence>
<evidence type="ECO:0000259" key="5">
    <source>
        <dbReference type="SMART" id="SM00093"/>
    </source>
</evidence>
<dbReference type="SMART" id="SM00093">
    <property type="entry name" value="SERPIN"/>
    <property type="match status" value="1"/>
</dbReference>
<dbReference type="InterPro" id="IPR036186">
    <property type="entry name" value="Serpin_sf"/>
</dbReference>
<dbReference type="EMBL" id="GEZM01099039">
    <property type="protein sequence ID" value="JAV53540.1"/>
    <property type="molecule type" value="Transcribed_RNA"/>
</dbReference>
<dbReference type="OrthoDB" id="671595at2759"/>
<dbReference type="EMBL" id="GEZM01099038">
    <property type="protein sequence ID" value="JAV53543.1"/>
    <property type="molecule type" value="Transcribed_RNA"/>
</dbReference>
<dbReference type="PANTHER" id="PTHR11461">
    <property type="entry name" value="SERINE PROTEASE INHIBITOR, SERPIN"/>
    <property type="match status" value="1"/>
</dbReference>
<protein>
    <recommendedName>
        <fullName evidence="5">Serpin domain-containing protein</fullName>
    </recommendedName>
</protein>
<dbReference type="GO" id="GO:0005615">
    <property type="term" value="C:extracellular space"/>
    <property type="evidence" value="ECO:0007669"/>
    <property type="project" value="InterPro"/>
</dbReference>
<proteinExistence type="inferred from homology"/>
<dbReference type="KEGG" id="ppyr:116161661"/>
<keyword evidence="2" id="KW-0646">Protease inhibitor</keyword>
<organism evidence="6">
    <name type="scientific">Photinus pyralis</name>
    <name type="common">Common eastern firefly</name>
    <name type="synonym">Lampyris pyralis</name>
    <dbReference type="NCBI Taxonomy" id="7054"/>
    <lineage>
        <taxon>Eukaryota</taxon>
        <taxon>Metazoa</taxon>
        <taxon>Ecdysozoa</taxon>
        <taxon>Arthropoda</taxon>
        <taxon>Hexapoda</taxon>
        <taxon>Insecta</taxon>
        <taxon>Pterygota</taxon>
        <taxon>Neoptera</taxon>
        <taxon>Endopterygota</taxon>
        <taxon>Coleoptera</taxon>
        <taxon>Polyphaga</taxon>
        <taxon>Elateriformia</taxon>
        <taxon>Elateroidea</taxon>
        <taxon>Lampyridae</taxon>
        <taxon>Lampyrinae</taxon>
        <taxon>Photinus</taxon>
    </lineage>
</organism>
<evidence type="ECO:0000313" key="6">
    <source>
        <dbReference type="EMBL" id="JAV53543.1"/>
    </source>
</evidence>
<evidence type="ECO:0000256" key="3">
    <source>
        <dbReference type="ARBA" id="ARBA00022900"/>
    </source>
</evidence>
<dbReference type="Gene3D" id="2.30.39.10">
    <property type="entry name" value="Alpha-1-antitrypsin, domain 1"/>
    <property type="match status" value="1"/>
</dbReference>
<dbReference type="InterPro" id="IPR023795">
    <property type="entry name" value="Serpin_CS"/>
</dbReference>
<dbReference type="PROSITE" id="PS00284">
    <property type="entry name" value="SERPIN"/>
    <property type="match status" value="1"/>
</dbReference>
<dbReference type="GeneID" id="116161661"/>
<reference evidence="6" key="1">
    <citation type="journal article" date="2016" name="Sci. Rep.">
        <title>Molecular characterization of firefly nuptial gifts: a multi-omics approach sheds light on postcopulatory sexual selection.</title>
        <authorList>
            <person name="Al-Wathiqui N."/>
            <person name="Fallon T.R."/>
            <person name="South A."/>
            <person name="Weng J.K."/>
            <person name="Lewis S.M."/>
        </authorList>
    </citation>
    <scope>NUCLEOTIDE SEQUENCE</scope>
</reference>
<dbReference type="Pfam" id="PF00079">
    <property type="entry name" value="Serpin"/>
    <property type="match status" value="1"/>
</dbReference>
<dbReference type="InterPro" id="IPR000215">
    <property type="entry name" value="Serpin_fam"/>
</dbReference>